<evidence type="ECO:0000313" key="2">
    <source>
        <dbReference type="Proteomes" id="UP000003246"/>
    </source>
</evidence>
<protein>
    <submittedName>
        <fullName evidence="1">Uncharacterized protein</fullName>
    </submittedName>
</protein>
<sequence>MQGNSYVTVPEVADSCGLSYTGLEQHLLFYHKDLVKRRIRIRKKALRRQRKGEITGRGTVHAPSPELVEKYAEAVHLYATTPMSAARIAGKTGVSKKGFYEHLQRWHLDLVCRRKNIPYEEGRLVDWSKVRKYNPATKAKYAEAIRRLKESGLPTAQVAAEFGLQPEAFRSYLKEHEPELYARKGMVRTDTGGAVSRRSMEKYSEAMHLYGTTTESVKSLARRFGFNDCSFGQFIRRNFPELVEKHNEIVQKKGKQNK</sequence>
<reference evidence="1 2" key="1">
    <citation type="submission" date="2010-10" db="EMBL/GenBank/DDBJ databases">
        <title>The Genome Sequence of Bacteroides eggerthii strain 1_2_48FAA.</title>
        <authorList>
            <consortium name="The Broad Institute Genome Sequencing Platform"/>
            <person name="Ward D."/>
            <person name="Earl A."/>
            <person name="Feldgarden M."/>
            <person name="Young S.K."/>
            <person name="Gargeya S."/>
            <person name="Zeng Q."/>
            <person name="Alvarado L."/>
            <person name="Berlin A."/>
            <person name="Bochicchio J."/>
            <person name="Chapman S.B."/>
            <person name="Chen Z."/>
            <person name="Freedman E."/>
            <person name="Gellesch M."/>
            <person name="Goldberg J."/>
            <person name="Griggs A."/>
            <person name="Gujja S."/>
            <person name="Heilman E."/>
            <person name="Heiman D."/>
            <person name="Howarth C."/>
            <person name="Mehta T."/>
            <person name="Neiman D."/>
            <person name="Pearson M."/>
            <person name="Roberts A."/>
            <person name="Saif S."/>
            <person name="Shea T."/>
            <person name="Shenoy N."/>
            <person name="Sisk P."/>
            <person name="Stolte C."/>
            <person name="Sykes S."/>
            <person name="White J."/>
            <person name="Yandava C."/>
            <person name="Allen-Vercoe E."/>
            <person name="Ambrose C."/>
            <person name="Strauss J."/>
            <person name="Daigneault M."/>
            <person name="Haas B."/>
            <person name="Nusbaum C."/>
            <person name="Birren B."/>
        </authorList>
    </citation>
    <scope>NUCLEOTIDE SEQUENCE [LARGE SCALE GENOMIC DNA]</scope>
    <source>
        <strain evidence="1 2">1_2_48FAA</strain>
    </source>
</reference>
<dbReference type="AlphaFoldDB" id="E5WX05"/>
<proteinExistence type="predicted"/>
<organism evidence="1 2">
    <name type="scientific">Bacteroides eggerthii 1_2_48FAA</name>
    <dbReference type="NCBI Taxonomy" id="665953"/>
    <lineage>
        <taxon>Bacteria</taxon>
        <taxon>Pseudomonadati</taxon>
        <taxon>Bacteroidota</taxon>
        <taxon>Bacteroidia</taxon>
        <taxon>Bacteroidales</taxon>
        <taxon>Bacteroidaceae</taxon>
        <taxon>Bacteroides</taxon>
    </lineage>
</organism>
<dbReference type="RefSeq" id="WP_004293536.1">
    <property type="nucleotide sequence ID" value="NZ_CAXSSH010000001.1"/>
</dbReference>
<evidence type="ECO:0000313" key="1">
    <source>
        <dbReference type="EMBL" id="EFV30547.1"/>
    </source>
</evidence>
<name>E5WX05_9BACE</name>
<accession>E5WX05</accession>
<dbReference type="HOGENOM" id="CLU_040133_0_0_10"/>
<gene>
    <name evidence="1" type="ORF">HMPREF1016_01207</name>
</gene>
<dbReference type="Proteomes" id="UP000003246">
    <property type="component" value="Unassembled WGS sequence"/>
</dbReference>
<dbReference type="EMBL" id="ACWG01000013">
    <property type="protein sequence ID" value="EFV30547.1"/>
    <property type="molecule type" value="Genomic_DNA"/>
</dbReference>
<comment type="caution">
    <text evidence="1">The sequence shown here is derived from an EMBL/GenBank/DDBJ whole genome shotgun (WGS) entry which is preliminary data.</text>
</comment>